<keyword evidence="1" id="KW-1133">Transmembrane helix</keyword>
<accession>A0A150WM94</accession>
<dbReference type="Proteomes" id="UP000075391">
    <property type="component" value="Unassembled WGS sequence"/>
</dbReference>
<proteinExistence type="predicted"/>
<evidence type="ECO:0000313" key="2">
    <source>
        <dbReference type="EMBL" id="KYG65494.1"/>
    </source>
</evidence>
<feature type="transmembrane region" description="Helical" evidence="1">
    <location>
        <begin position="119"/>
        <end position="137"/>
    </location>
</feature>
<dbReference type="OrthoDB" id="5292360at2"/>
<evidence type="ECO:0000313" key="3">
    <source>
        <dbReference type="Proteomes" id="UP000075391"/>
    </source>
</evidence>
<keyword evidence="1" id="KW-0472">Membrane</keyword>
<dbReference type="AlphaFoldDB" id="A0A150WM94"/>
<dbReference type="RefSeq" id="WP_063243365.1">
    <property type="nucleotide sequence ID" value="NZ_CP168967.1"/>
</dbReference>
<gene>
    <name evidence="2" type="ORF">AZI85_17420</name>
</gene>
<comment type="caution">
    <text evidence="2">The sequence shown here is derived from an EMBL/GenBank/DDBJ whole genome shotgun (WGS) entry which is preliminary data.</text>
</comment>
<dbReference type="EMBL" id="LUKF01000011">
    <property type="protein sequence ID" value="KYG65494.1"/>
    <property type="molecule type" value="Genomic_DNA"/>
</dbReference>
<sequence>MKDVKKDFESFANDTAETSGSSFVLQKIHAQLEAERSPTWKLVSKMGVAHALGTFVTLMSCSQFGVQLFFDGGGLMHYFMKISPTFCLFFCGALYLSISILFARLILNHDEWIRVMRSRAMNIAALSLVTLGGLSIVSHEVNWESGVLWFFGAALGGEMVTLVKSPLVWLARKSYKA</sequence>
<keyword evidence="1" id="KW-0812">Transmembrane</keyword>
<feature type="transmembrane region" description="Helical" evidence="1">
    <location>
        <begin position="149"/>
        <end position="171"/>
    </location>
</feature>
<feature type="transmembrane region" description="Helical" evidence="1">
    <location>
        <begin position="82"/>
        <end position="107"/>
    </location>
</feature>
<organism evidence="2 3">
    <name type="scientific">Bdellovibrio bacteriovorus</name>
    <dbReference type="NCBI Taxonomy" id="959"/>
    <lineage>
        <taxon>Bacteria</taxon>
        <taxon>Pseudomonadati</taxon>
        <taxon>Bdellovibrionota</taxon>
        <taxon>Bdellovibrionia</taxon>
        <taxon>Bdellovibrionales</taxon>
        <taxon>Pseudobdellovibrionaceae</taxon>
        <taxon>Bdellovibrio</taxon>
    </lineage>
</organism>
<feature type="transmembrane region" description="Helical" evidence="1">
    <location>
        <begin position="48"/>
        <end position="70"/>
    </location>
</feature>
<name>A0A150WM94_BDEBC</name>
<evidence type="ECO:0000256" key="1">
    <source>
        <dbReference type="SAM" id="Phobius"/>
    </source>
</evidence>
<protein>
    <submittedName>
        <fullName evidence="2">Uncharacterized protein</fullName>
    </submittedName>
</protein>
<reference evidence="2 3" key="1">
    <citation type="submission" date="2016-03" db="EMBL/GenBank/DDBJ databases">
        <authorList>
            <person name="Ploux O."/>
        </authorList>
    </citation>
    <scope>NUCLEOTIDE SEQUENCE [LARGE SCALE GENOMIC DNA]</scope>
    <source>
        <strain evidence="2 3">BER2</strain>
    </source>
</reference>